<sequence>MRRLTSFTNITLDGYFSGPDGDFSWAHDGEDEEFNNFVADNARSGGALLMGRVTYDLMASYWPTPFAAQNDPVVAERMNAMPKLVASRSIEQPEWQNTRILRGELVAEIAALKQEEGDDIAILGSGSIIKQLAEAQLIDEYQLVINPVVLGDGRTPFEGLRARADMKLCNSRIFSSGKVFLSYAVR</sequence>
<protein>
    <submittedName>
        <fullName evidence="2">Dihydrofolate reductase</fullName>
    </submittedName>
</protein>
<dbReference type="SUPFAM" id="SSF53597">
    <property type="entry name" value="Dihydrofolate reductase-like"/>
    <property type="match status" value="1"/>
</dbReference>
<dbReference type="Pfam" id="PF01872">
    <property type="entry name" value="RibD_C"/>
    <property type="match status" value="1"/>
</dbReference>
<dbReference type="PANTHER" id="PTHR38011">
    <property type="entry name" value="DIHYDROFOLATE REDUCTASE FAMILY PROTEIN (AFU_ORTHOLOGUE AFUA_8G06820)"/>
    <property type="match status" value="1"/>
</dbReference>
<evidence type="ECO:0000313" key="2">
    <source>
        <dbReference type="EMBL" id="MBL0371502.1"/>
    </source>
</evidence>
<feature type="domain" description="Bacterial bifunctional deaminase-reductase C-terminal" evidence="1">
    <location>
        <begin position="4"/>
        <end position="177"/>
    </location>
</feature>
<dbReference type="InterPro" id="IPR050765">
    <property type="entry name" value="Riboflavin_Biosynth_HTPR"/>
</dbReference>
<dbReference type="GO" id="GO:0008703">
    <property type="term" value="F:5-amino-6-(5-phosphoribosylamino)uracil reductase activity"/>
    <property type="evidence" value="ECO:0007669"/>
    <property type="project" value="InterPro"/>
</dbReference>
<reference evidence="2" key="1">
    <citation type="submission" date="2021-01" db="EMBL/GenBank/DDBJ databases">
        <title>Rhizobium sp. strain KVB221 16S ribosomal RNA gene Genome sequencing and assembly.</title>
        <authorList>
            <person name="Kang M."/>
        </authorList>
    </citation>
    <scope>NUCLEOTIDE SEQUENCE</scope>
    <source>
        <strain evidence="2">KVB221</strain>
    </source>
</reference>
<organism evidence="2 3">
    <name type="scientific">Rhizobium setariae</name>
    <dbReference type="NCBI Taxonomy" id="2801340"/>
    <lineage>
        <taxon>Bacteria</taxon>
        <taxon>Pseudomonadati</taxon>
        <taxon>Pseudomonadota</taxon>
        <taxon>Alphaproteobacteria</taxon>
        <taxon>Hyphomicrobiales</taxon>
        <taxon>Rhizobiaceae</taxon>
        <taxon>Rhizobium/Agrobacterium group</taxon>
        <taxon>Rhizobium</taxon>
    </lineage>
</organism>
<dbReference type="GO" id="GO:0009231">
    <property type="term" value="P:riboflavin biosynthetic process"/>
    <property type="evidence" value="ECO:0007669"/>
    <property type="project" value="InterPro"/>
</dbReference>
<gene>
    <name evidence="2" type="ORF">JJB09_05630</name>
</gene>
<accession>A0A936YRY1</accession>
<evidence type="ECO:0000313" key="3">
    <source>
        <dbReference type="Proteomes" id="UP000633219"/>
    </source>
</evidence>
<dbReference type="Gene3D" id="3.40.430.10">
    <property type="entry name" value="Dihydrofolate Reductase, subunit A"/>
    <property type="match status" value="1"/>
</dbReference>
<dbReference type="RefSeq" id="WP_201654448.1">
    <property type="nucleotide sequence ID" value="NZ_JAEQNC010000003.1"/>
</dbReference>
<proteinExistence type="predicted"/>
<dbReference type="InterPro" id="IPR024072">
    <property type="entry name" value="DHFR-like_dom_sf"/>
</dbReference>
<dbReference type="Proteomes" id="UP000633219">
    <property type="component" value="Unassembled WGS sequence"/>
</dbReference>
<dbReference type="EMBL" id="JAEQNC010000003">
    <property type="protein sequence ID" value="MBL0371502.1"/>
    <property type="molecule type" value="Genomic_DNA"/>
</dbReference>
<dbReference type="InterPro" id="IPR002734">
    <property type="entry name" value="RibDG_C"/>
</dbReference>
<dbReference type="PANTHER" id="PTHR38011:SF11">
    <property type="entry name" value="2,5-DIAMINO-6-RIBOSYLAMINO-4(3H)-PYRIMIDINONE 5'-PHOSPHATE REDUCTASE"/>
    <property type="match status" value="1"/>
</dbReference>
<evidence type="ECO:0000259" key="1">
    <source>
        <dbReference type="Pfam" id="PF01872"/>
    </source>
</evidence>
<keyword evidence="3" id="KW-1185">Reference proteome</keyword>
<dbReference type="AlphaFoldDB" id="A0A936YRY1"/>
<name>A0A936YRY1_9HYPH</name>
<comment type="caution">
    <text evidence="2">The sequence shown here is derived from an EMBL/GenBank/DDBJ whole genome shotgun (WGS) entry which is preliminary data.</text>
</comment>